<dbReference type="GO" id="GO:0055085">
    <property type="term" value="P:transmembrane transport"/>
    <property type="evidence" value="ECO:0007669"/>
    <property type="project" value="InterPro"/>
</dbReference>
<feature type="transmembrane region" description="Helical" evidence="8">
    <location>
        <begin position="284"/>
        <end position="305"/>
    </location>
</feature>
<comment type="similarity">
    <text evidence="2">Belongs to the auxin efflux carrier (TC 2.A.69) family.</text>
</comment>
<dbReference type="AlphaFoldDB" id="A0A1P8KK17"/>
<dbReference type="KEGG" id="alp:LPB137_03080"/>
<dbReference type="InterPro" id="IPR038770">
    <property type="entry name" value="Na+/solute_symporter_sf"/>
</dbReference>
<keyword evidence="5 8" id="KW-0812">Transmembrane</keyword>
<feature type="transmembrane region" description="Helical" evidence="8">
    <location>
        <begin position="123"/>
        <end position="142"/>
    </location>
</feature>
<keyword evidence="3" id="KW-0813">Transport</keyword>
<dbReference type="EMBL" id="CP019070">
    <property type="protein sequence ID" value="APW64897.1"/>
    <property type="molecule type" value="Genomic_DNA"/>
</dbReference>
<feature type="transmembrane region" description="Helical" evidence="8">
    <location>
        <begin position="221"/>
        <end position="242"/>
    </location>
</feature>
<feature type="transmembrane region" description="Helical" evidence="8">
    <location>
        <begin position="6"/>
        <end position="23"/>
    </location>
</feature>
<keyword evidence="7 8" id="KW-0472">Membrane</keyword>
<gene>
    <name evidence="9" type="ORF">LPB137_03080</name>
</gene>
<evidence type="ECO:0000256" key="4">
    <source>
        <dbReference type="ARBA" id="ARBA00022475"/>
    </source>
</evidence>
<feature type="transmembrane region" description="Helical" evidence="8">
    <location>
        <begin position="59"/>
        <end position="83"/>
    </location>
</feature>
<comment type="subcellular location">
    <subcellularLocation>
        <location evidence="1">Cell membrane</location>
        <topology evidence="1">Multi-pass membrane protein</topology>
    </subcellularLocation>
</comment>
<keyword evidence="6 8" id="KW-1133">Transmembrane helix</keyword>
<keyword evidence="4" id="KW-1003">Cell membrane</keyword>
<evidence type="ECO:0000256" key="8">
    <source>
        <dbReference type="SAM" id="Phobius"/>
    </source>
</evidence>
<keyword evidence="10" id="KW-1185">Reference proteome</keyword>
<protein>
    <submittedName>
        <fullName evidence="9">Transporter</fullName>
    </submittedName>
</protein>
<dbReference type="Pfam" id="PF03547">
    <property type="entry name" value="Mem_trans"/>
    <property type="match status" value="1"/>
</dbReference>
<feature type="transmembrane region" description="Helical" evidence="8">
    <location>
        <begin position="162"/>
        <end position="180"/>
    </location>
</feature>
<feature type="transmembrane region" description="Helical" evidence="8">
    <location>
        <begin position="95"/>
        <end position="117"/>
    </location>
</feature>
<reference evidence="9 10" key="1">
    <citation type="submission" date="2017-01" db="EMBL/GenBank/DDBJ databases">
        <title>Genome sequencing of Arcobacter sp. LPB0137.</title>
        <authorList>
            <person name="Lee G.-W."/>
            <person name="Yi H."/>
        </authorList>
    </citation>
    <scope>NUCLEOTIDE SEQUENCE [LARGE SCALE GENOMIC DNA]</scope>
    <source>
        <strain evidence="9 10">LPB0137</strain>
    </source>
</reference>
<evidence type="ECO:0000256" key="1">
    <source>
        <dbReference type="ARBA" id="ARBA00004651"/>
    </source>
</evidence>
<dbReference type="Proteomes" id="UP000186074">
    <property type="component" value="Chromosome"/>
</dbReference>
<dbReference type="Gene3D" id="1.20.1530.20">
    <property type="match status" value="1"/>
</dbReference>
<name>A0A1P8KK17_9BACT</name>
<evidence type="ECO:0000256" key="7">
    <source>
        <dbReference type="ARBA" id="ARBA00023136"/>
    </source>
</evidence>
<dbReference type="RefSeq" id="WP_076084237.1">
    <property type="nucleotide sequence ID" value="NZ_CP019070.1"/>
</dbReference>
<dbReference type="GO" id="GO:0005886">
    <property type="term" value="C:plasma membrane"/>
    <property type="evidence" value="ECO:0007669"/>
    <property type="project" value="UniProtKB-SubCell"/>
</dbReference>
<evidence type="ECO:0000256" key="3">
    <source>
        <dbReference type="ARBA" id="ARBA00022448"/>
    </source>
</evidence>
<evidence type="ECO:0000256" key="5">
    <source>
        <dbReference type="ARBA" id="ARBA00022692"/>
    </source>
</evidence>
<dbReference type="OrthoDB" id="9810457at2"/>
<sequence>MSLFFVILLKVFPIYINVVLGYLSSRVLNVQRESIATLLIYILGPIVVFSATISVKIDFAVAMLPIFLFIFCSIIAFASLAIFKNSWKDPTGNILSFSAGTGNTGFFGIPLAIILFPPHLADIYIFTVLTSLLYESTTGFYVTAKGNFTVSQALKKMSKLPILYAFILGIVLNIAGFEIPETISSYTAQFKGAYGILGMMMLGMGLIGLKSEPDNFDVKFISITFFLKFIFWPLAILGVIFIDKEYLFILNQELYDVMFLFSIVPLAGNTVTLAVLLNAKPEKASLAVFLSTVVSVITIPLYIYLYGGF</sequence>
<dbReference type="PANTHER" id="PTHR36838">
    <property type="entry name" value="AUXIN EFFLUX CARRIER FAMILY PROTEIN"/>
    <property type="match status" value="1"/>
</dbReference>
<feature type="transmembrane region" description="Helical" evidence="8">
    <location>
        <begin position="35"/>
        <end position="53"/>
    </location>
</feature>
<dbReference type="InterPro" id="IPR004776">
    <property type="entry name" value="Mem_transp_PIN-like"/>
</dbReference>
<evidence type="ECO:0000256" key="6">
    <source>
        <dbReference type="ARBA" id="ARBA00022989"/>
    </source>
</evidence>
<proteinExistence type="inferred from homology"/>
<evidence type="ECO:0000256" key="2">
    <source>
        <dbReference type="ARBA" id="ARBA00010145"/>
    </source>
</evidence>
<feature type="transmembrane region" description="Helical" evidence="8">
    <location>
        <begin position="192"/>
        <end position="209"/>
    </location>
</feature>
<dbReference type="STRING" id="1850254.LPB137_03080"/>
<evidence type="ECO:0000313" key="9">
    <source>
        <dbReference type="EMBL" id="APW64897.1"/>
    </source>
</evidence>
<accession>A0A1P8KK17</accession>
<evidence type="ECO:0000313" key="10">
    <source>
        <dbReference type="Proteomes" id="UP000186074"/>
    </source>
</evidence>
<dbReference type="PANTHER" id="PTHR36838:SF1">
    <property type="entry name" value="SLR1864 PROTEIN"/>
    <property type="match status" value="1"/>
</dbReference>
<organism evidence="9 10">
    <name type="scientific">Poseidonibacter parvus</name>
    <dbReference type="NCBI Taxonomy" id="1850254"/>
    <lineage>
        <taxon>Bacteria</taxon>
        <taxon>Pseudomonadati</taxon>
        <taxon>Campylobacterota</taxon>
        <taxon>Epsilonproteobacteria</taxon>
        <taxon>Campylobacterales</taxon>
        <taxon>Arcobacteraceae</taxon>
        <taxon>Poseidonibacter</taxon>
    </lineage>
</organism>
<feature type="transmembrane region" description="Helical" evidence="8">
    <location>
        <begin position="254"/>
        <end position="277"/>
    </location>
</feature>